<evidence type="ECO:0000313" key="2">
    <source>
        <dbReference type="EMBL" id="NBN64745.1"/>
    </source>
</evidence>
<comment type="caution">
    <text evidence="2">The sequence shown here is derived from an EMBL/GenBank/DDBJ whole genome shotgun (WGS) entry which is preliminary data.</text>
</comment>
<keyword evidence="3" id="KW-1185">Reference proteome</keyword>
<feature type="transmembrane region" description="Helical" evidence="1">
    <location>
        <begin position="87"/>
        <end position="109"/>
    </location>
</feature>
<feature type="transmembrane region" description="Helical" evidence="1">
    <location>
        <begin position="17"/>
        <end position="36"/>
    </location>
</feature>
<organism evidence="2 3">
    <name type="scientific">Pannonibacter tanglangensis</name>
    <dbReference type="NCBI Taxonomy" id="2750084"/>
    <lineage>
        <taxon>Bacteria</taxon>
        <taxon>Pseudomonadati</taxon>
        <taxon>Pseudomonadota</taxon>
        <taxon>Alphaproteobacteria</taxon>
        <taxon>Hyphomicrobiales</taxon>
        <taxon>Stappiaceae</taxon>
        <taxon>Pannonibacter</taxon>
    </lineage>
</organism>
<keyword evidence="1" id="KW-0812">Transmembrane</keyword>
<accession>A0ABW9ZIR3</accession>
<name>A0ABW9ZIR3_9HYPH</name>
<keyword evidence="1" id="KW-0472">Membrane</keyword>
<protein>
    <submittedName>
        <fullName evidence="2">Uncharacterized protein</fullName>
    </submittedName>
</protein>
<reference evidence="2 3" key="1">
    <citation type="submission" date="2020-01" db="EMBL/GenBank/DDBJ databases">
        <authorList>
            <person name="Peng S.Y."/>
            <person name="Li J."/>
            <person name="Wang M."/>
            <person name="Wang L."/>
            <person name="Wang C.Q."/>
            <person name="Wang J.R."/>
        </authorList>
    </citation>
    <scope>NUCLEOTIDE SEQUENCE [LARGE SCALE GENOMIC DNA]</scope>
    <source>
        <strain evidence="2 3">XCT-34</strain>
    </source>
</reference>
<sequence>MSSTSGQGKRVSTAGRVLLAGYFLAVCLLVIGVAVLPRPGAPVAVFTTSPVLPAAEVVARAGGSLIALSPGGQVAVTPLSRAGDIDLLYRSGAFIVTAAWFAEACLALVPSVNTQLRS</sequence>
<evidence type="ECO:0000313" key="3">
    <source>
        <dbReference type="Proteomes" id="UP000541347"/>
    </source>
</evidence>
<dbReference type="RefSeq" id="WP_161676693.1">
    <property type="nucleotide sequence ID" value="NZ_JAABLP010000003.1"/>
</dbReference>
<dbReference type="EMBL" id="JAABLP010000003">
    <property type="protein sequence ID" value="NBN64745.1"/>
    <property type="molecule type" value="Genomic_DNA"/>
</dbReference>
<proteinExistence type="predicted"/>
<dbReference type="Proteomes" id="UP000541347">
    <property type="component" value="Unassembled WGS sequence"/>
</dbReference>
<evidence type="ECO:0000256" key="1">
    <source>
        <dbReference type="SAM" id="Phobius"/>
    </source>
</evidence>
<gene>
    <name evidence="2" type="ORF">GWI71_13700</name>
</gene>
<keyword evidence="1" id="KW-1133">Transmembrane helix</keyword>